<keyword evidence="2" id="KW-0067">ATP-binding</keyword>
<evidence type="ECO:0000256" key="2">
    <source>
        <dbReference type="ARBA" id="ARBA00022840"/>
    </source>
</evidence>
<feature type="domain" description="Aminoglycoside phosphotransferase" evidence="3">
    <location>
        <begin position="32"/>
        <end position="256"/>
    </location>
</feature>
<sequence length="346" mass="38922">MTESAPSNASDARYDLLNQWLTVSLKLELRSLAPASSDASFRRYFRAELDGRTYIAMDAPPPLEDVRPFLRVAELMSKAGVKVPGVHAADVARGFLLLEDFGSEPYLDRLHTQSADALYGDALDALFTMQSKIPPAASGLPEYHDGLLQREFELFRDWFLQRLLGIELSSEEQALLDDCCARLIANALEQPTVVVHRDYHSRNLMVTENGNPGVLDFQDAVTGPITYDAVSLLRDCYVDWPLARVETWALNYAARLRDAKLLDGEVEDEQFLRWFDLMGMQRHLKAIGIFSRLKLRDGKSGYLQDIPRTLNYVLQSAGRYDIFAPFVALLEQHVVPRLDEVAGGAQ</sequence>
<organism evidence="4 5">
    <name type="scientific">Methylogaea oryzae</name>
    <dbReference type="NCBI Taxonomy" id="1295382"/>
    <lineage>
        <taxon>Bacteria</taxon>
        <taxon>Pseudomonadati</taxon>
        <taxon>Pseudomonadota</taxon>
        <taxon>Gammaproteobacteria</taxon>
        <taxon>Methylococcales</taxon>
        <taxon>Methylococcaceae</taxon>
        <taxon>Methylogaea</taxon>
    </lineage>
</organism>
<dbReference type="PANTHER" id="PTHR33540:SF1">
    <property type="entry name" value="N-ACETYLMURAMATE_N-ACETYLGLUCOSAMINE KINASE"/>
    <property type="match status" value="1"/>
</dbReference>
<evidence type="ECO:0000259" key="3">
    <source>
        <dbReference type="Pfam" id="PF01636"/>
    </source>
</evidence>
<dbReference type="RefSeq" id="WP_221047249.1">
    <property type="nucleotide sequence ID" value="NZ_AP019782.1"/>
</dbReference>
<dbReference type="EMBL" id="AP019782">
    <property type="protein sequence ID" value="BBL71899.1"/>
    <property type="molecule type" value="Genomic_DNA"/>
</dbReference>
<dbReference type="KEGG" id="moz:MoryE10_25050"/>
<dbReference type="GO" id="GO:0005524">
    <property type="term" value="F:ATP binding"/>
    <property type="evidence" value="ECO:0007669"/>
    <property type="project" value="UniProtKB-KW"/>
</dbReference>
<keyword evidence="1" id="KW-0547">Nucleotide-binding</keyword>
<proteinExistence type="predicted"/>
<dbReference type="AlphaFoldDB" id="A0A8D4VSV3"/>
<dbReference type="PANTHER" id="PTHR33540">
    <property type="entry name" value="TRNA THREONYLCARBAMOYLADENOSINE BIOSYNTHESIS PROTEIN TSAE"/>
    <property type="match status" value="1"/>
</dbReference>
<name>A0A8D4VSV3_9GAMM</name>
<reference evidence="4" key="1">
    <citation type="submission" date="2019-06" db="EMBL/GenBank/DDBJ databases">
        <title>Complete genome sequence of Methylogaea oryzae strain JCM16910.</title>
        <authorList>
            <person name="Asakawa S."/>
        </authorList>
    </citation>
    <scope>NUCLEOTIDE SEQUENCE</scope>
    <source>
        <strain evidence="4">E10</strain>
    </source>
</reference>
<keyword evidence="5" id="KW-1185">Reference proteome</keyword>
<gene>
    <name evidence="4" type="ORF">MoryE10_25050</name>
</gene>
<dbReference type="Pfam" id="PF01636">
    <property type="entry name" value="APH"/>
    <property type="match status" value="1"/>
</dbReference>
<protein>
    <submittedName>
        <fullName evidence="4">Phosphotransferase</fullName>
    </submittedName>
</protein>
<evidence type="ECO:0000313" key="4">
    <source>
        <dbReference type="EMBL" id="BBL71899.1"/>
    </source>
</evidence>
<dbReference type="Proteomes" id="UP000824988">
    <property type="component" value="Chromosome"/>
</dbReference>
<accession>A0A8D4VSV3</accession>
<evidence type="ECO:0000256" key="1">
    <source>
        <dbReference type="ARBA" id="ARBA00022741"/>
    </source>
</evidence>
<dbReference type="InterPro" id="IPR002575">
    <property type="entry name" value="Aminoglycoside_PTrfase"/>
</dbReference>
<evidence type="ECO:0000313" key="5">
    <source>
        <dbReference type="Proteomes" id="UP000824988"/>
    </source>
</evidence>